<dbReference type="Gene3D" id="2.30.29.30">
    <property type="entry name" value="Pleckstrin-homology domain (PH domain)/Phosphotyrosine-binding domain (PTB)"/>
    <property type="match status" value="3"/>
</dbReference>
<dbReference type="GO" id="GO:0009887">
    <property type="term" value="P:animal organ morphogenesis"/>
    <property type="evidence" value="ECO:0007669"/>
    <property type="project" value="UniProtKB-ARBA"/>
</dbReference>
<evidence type="ECO:0000256" key="2">
    <source>
        <dbReference type="ARBA" id="ARBA00023054"/>
    </source>
</evidence>
<sequence>MVQPGSNNNYTTADMESLDELLNKLAELEQRVVDAEGRAVEAEDKVRMMEQRLAQRMGQQDSWDSTSKDKDQAINKLESQVEEQRQLRLQEAKQVEAKAARIKEWVTNKLRELEEQNQLLREQNQKCNHQLELLRNHLAQTSSVAATFRDRPVTASSRSSLCLDVGAEESRPRPEPRPMSSSPASLLIANALNRRRSDSGGSSRCGRQSPRRSPQVKRHIGVPLDTESMDESVVGPAEPLYSEVDPLHKRAAKQLHHRRQLSASAAMPQHDTSRLADLGAAVEGLVLVPARGAAEAHDDMSHDYAEIYTPSRERVPWTAATADGSTSSGSVSELSTPKPPTPPLHRFPSWESRIYQVAAEGLQVNSSCSQSTDSTNNNSKIPSGYCDISVPVYATVKGRASQIRSMPFTGDSSDDSSDGEGDHNHLLIQSGGGLHAVGHELRATNSSSENTESSLSGGSGSSPSKSLKTTSSLSPAKQSSSGSPSKSIRRDTSLESGLSEDYAIPPDAFSGCETSSIESSMPSLLMRVSSYAENTLGKAQLPIYQTTNRQTESLEKSGHLAKLGGKLKTWRKRWFVLKNGILTYWKSQSDVNRKPQGQIVLDEICRINRAEGAATFEISTGKKTYYLTADSIATMEDWIRILQNVQRRNAAKLLLSKDDNKPTIQGWLTKVKNGHARKCWCVLLGKMFLYFKTPSETNPIGQINMRDARVEEVDHVSDSDSEEQDTDGSDLTIGIFPTHQGPTYLLMPSKQERDTWLYHLTVVSGGGPNAGTQYEQLVQKLMETDGDANCVLWRHPHLLHSKEPIASPLTTLNSPALQAEAVKLFKCCQLFISVALEQAGIDYHVVLAQNALQQCLDMPDLQNELLCALVKQTSRHVHHKGGVQVNRSLSKLKHSRHSQKTRALIRALRNQLLLCATQSLFTCDSSSAASNSPVGNGASLLNNHQQEQQKQASQNAALLAKASASPPPTRQAQSVVSQSGALSRDSAAGVSSSAQTSAALDCKTNPAPFVFVQGWQLLALAVSLFIPKNNKLLWYLKLHLRRNADTKTECGKYAAYCERALERTIQNGSREAKPSRMEVLSILLKNPYHHSLPHAIPVHMLNGAYQVVSFDGSTTIEEFLCTLSQEIGCRDASHSGFTLFSDDPIEKDLEHFVELNSKLCDVISKWETALREKGSGKFENTRVIQLTFKNRLYFRSSAQRETDRERLLLCYQVNQQVVQGRFPLNRELALELASLMAQIDLGEYNPEKGRGSGGAGNHPQHQVLQALDKFYPYRYRDGLTQDGLKDLQERLIEKWVSLKGRSTGDCVRIYLTCTRKWPYFGSGLFQARFRQAEPAVVWLAVSEDSITLLELGTMQALARYAYTSVVTFGGCQEDFMLVVSNDDGLGSQKLLFSLSKPKILELTVLIADYMNAMGRTLPGTPQMGSLTRNSSHRSLRSRIAGPQVPTNSIGPSTALNTLSSVGSHMLHGTLTSHGHATLSSHGTHHPLTNSTLSGPVNHSGNTTLSSLGSHGIHLNHGPSSMSHQQPDILKSTPDHSPGGVHRTDSKKRHQIDGGLT</sequence>
<dbReference type="InterPro" id="IPR000857">
    <property type="entry name" value="MyTH4_dom"/>
</dbReference>
<dbReference type="SMART" id="SM00139">
    <property type="entry name" value="MyTH4"/>
    <property type="match status" value="1"/>
</dbReference>
<dbReference type="Gene3D" id="1.20.80.10">
    <property type="match status" value="2"/>
</dbReference>
<dbReference type="Proteomes" id="UP000504606">
    <property type="component" value="Unplaced"/>
</dbReference>
<dbReference type="SUPFAM" id="SSF50729">
    <property type="entry name" value="PH domain-like"/>
    <property type="match status" value="2"/>
</dbReference>
<dbReference type="InterPro" id="IPR019749">
    <property type="entry name" value="Band_41_domain"/>
</dbReference>
<feature type="domain" description="PH" evidence="4">
    <location>
        <begin position="553"/>
        <end position="647"/>
    </location>
</feature>
<dbReference type="InterPro" id="IPR038185">
    <property type="entry name" value="MyTH4_dom_sf"/>
</dbReference>
<dbReference type="SMART" id="SM00295">
    <property type="entry name" value="B41"/>
    <property type="match status" value="1"/>
</dbReference>
<organism evidence="7 8">
    <name type="scientific">Frankliniella occidentalis</name>
    <name type="common">Western flower thrips</name>
    <name type="synonym">Euthrips occidentalis</name>
    <dbReference type="NCBI Taxonomy" id="133901"/>
    <lineage>
        <taxon>Eukaryota</taxon>
        <taxon>Metazoa</taxon>
        <taxon>Ecdysozoa</taxon>
        <taxon>Arthropoda</taxon>
        <taxon>Hexapoda</taxon>
        <taxon>Insecta</taxon>
        <taxon>Pterygota</taxon>
        <taxon>Neoptera</taxon>
        <taxon>Paraneoptera</taxon>
        <taxon>Thysanoptera</taxon>
        <taxon>Terebrantia</taxon>
        <taxon>Thripoidea</taxon>
        <taxon>Thripidae</taxon>
        <taxon>Frankliniella</taxon>
    </lineage>
</organism>
<dbReference type="OrthoDB" id="6285196at2759"/>
<dbReference type="PROSITE" id="PS50003">
    <property type="entry name" value="PH_DOMAIN"/>
    <property type="match status" value="2"/>
</dbReference>
<feature type="compositionally biased region" description="Low complexity" evidence="3">
    <location>
        <begin position="445"/>
        <end position="486"/>
    </location>
</feature>
<dbReference type="CDD" id="cd13282">
    <property type="entry name" value="PH1_PLEKHH1_PLEKHH2"/>
    <property type="match status" value="1"/>
</dbReference>
<dbReference type="GeneID" id="113215625"/>
<feature type="region of interest" description="Disordered" evidence="3">
    <location>
        <begin position="404"/>
        <end position="429"/>
    </location>
</feature>
<dbReference type="Gene3D" id="1.25.40.530">
    <property type="entry name" value="MyTH4 domain"/>
    <property type="match status" value="1"/>
</dbReference>
<feature type="region of interest" description="Disordered" evidence="3">
    <location>
        <begin position="443"/>
        <end position="500"/>
    </location>
</feature>
<dbReference type="SUPFAM" id="SSF47031">
    <property type="entry name" value="Second domain of FERM"/>
    <property type="match status" value="1"/>
</dbReference>
<dbReference type="InterPro" id="IPR000299">
    <property type="entry name" value="FERM_domain"/>
</dbReference>
<dbReference type="GO" id="GO:0005856">
    <property type="term" value="C:cytoskeleton"/>
    <property type="evidence" value="ECO:0007669"/>
    <property type="project" value="InterPro"/>
</dbReference>
<dbReference type="InterPro" id="IPR014352">
    <property type="entry name" value="FERM/acyl-CoA-bd_prot_sf"/>
</dbReference>
<feature type="compositionally biased region" description="Low complexity" evidence="3">
    <location>
        <begin position="320"/>
        <end position="336"/>
    </location>
</feature>
<evidence type="ECO:0000256" key="3">
    <source>
        <dbReference type="SAM" id="MobiDB-lite"/>
    </source>
</evidence>
<name>A0A9C6U4M8_FRAOC</name>
<proteinExistence type="predicted"/>
<dbReference type="Gene3D" id="3.10.20.90">
    <property type="entry name" value="Phosphatidylinositol 3-kinase Catalytic Subunit, Chain A, domain 1"/>
    <property type="match status" value="1"/>
</dbReference>
<dbReference type="PROSITE" id="PS50057">
    <property type="entry name" value="FERM_3"/>
    <property type="match status" value="1"/>
</dbReference>
<feature type="region of interest" description="Disordered" evidence="3">
    <location>
        <begin position="1471"/>
        <end position="1556"/>
    </location>
</feature>
<keyword evidence="2" id="KW-0175">Coiled coil</keyword>
<feature type="domain" description="PH" evidence="4">
    <location>
        <begin position="661"/>
        <end position="765"/>
    </location>
</feature>
<evidence type="ECO:0000259" key="5">
    <source>
        <dbReference type="PROSITE" id="PS50057"/>
    </source>
</evidence>
<evidence type="ECO:0000313" key="7">
    <source>
        <dbReference type="Proteomes" id="UP000504606"/>
    </source>
</evidence>
<dbReference type="InterPro" id="IPR011993">
    <property type="entry name" value="PH-like_dom_sf"/>
</dbReference>
<evidence type="ECO:0000256" key="1">
    <source>
        <dbReference type="ARBA" id="ARBA00022737"/>
    </source>
</evidence>
<dbReference type="PANTHER" id="PTHR22903:SF8">
    <property type="entry name" value="MAX-1A"/>
    <property type="match status" value="1"/>
</dbReference>
<dbReference type="SMART" id="SM00233">
    <property type="entry name" value="PH"/>
    <property type="match status" value="2"/>
</dbReference>
<dbReference type="Pfam" id="PF00169">
    <property type="entry name" value="PH"/>
    <property type="match status" value="2"/>
</dbReference>
<dbReference type="PANTHER" id="PTHR22903">
    <property type="entry name" value="PLEKHH PROTEIN"/>
    <property type="match status" value="1"/>
</dbReference>
<feature type="region of interest" description="Disordered" evidence="3">
    <location>
        <begin position="53"/>
        <end position="72"/>
    </location>
</feature>
<evidence type="ECO:0000313" key="8">
    <source>
        <dbReference type="RefSeq" id="XP_052123009.1"/>
    </source>
</evidence>
<feature type="compositionally biased region" description="Polar residues" evidence="3">
    <location>
        <begin position="1471"/>
        <end position="1508"/>
    </location>
</feature>
<feature type="domain" description="FERM" evidence="5">
    <location>
        <begin position="1094"/>
        <end position="1417"/>
    </location>
</feature>
<dbReference type="Pfam" id="PF00784">
    <property type="entry name" value="MyTH4"/>
    <property type="match status" value="1"/>
</dbReference>
<dbReference type="InterPro" id="IPR001849">
    <property type="entry name" value="PH_domain"/>
</dbReference>
<feature type="compositionally biased region" description="Low complexity" evidence="3">
    <location>
        <begin position="942"/>
        <end position="964"/>
    </location>
</feature>
<evidence type="ECO:0000259" key="6">
    <source>
        <dbReference type="PROSITE" id="PS51016"/>
    </source>
</evidence>
<accession>A0A9C6U4M8</accession>
<dbReference type="CDD" id="cd17094">
    <property type="entry name" value="FERM_F1_Max1_like"/>
    <property type="match status" value="1"/>
</dbReference>
<dbReference type="GO" id="GO:0030182">
    <property type="term" value="P:neuron differentiation"/>
    <property type="evidence" value="ECO:0007669"/>
    <property type="project" value="UniProtKB-ARBA"/>
</dbReference>
<dbReference type="InterPro" id="IPR035963">
    <property type="entry name" value="FERM_2"/>
</dbReference>
<dbReference type="InterPro" id="IPR019748">
    <property type="entry name" value="FERM_central"/>
</dbReference>
<dbReference type="GO" id="GO:0071944">
    <property type="term" value="C:cell periphery"/>
    <property type="evidence" value="ECO:0007669"/>
    <property type="project" value="UniProtKB-ARBA"/>
</dbReference>
<dbReference type="Pfam" id="PF21989">
    <property type="entry name" value="RA_2"/>
    <property type="match status" value="1"/>
</dbReference>
<feature type="region of interest" description="Disordered" evidence="3">
    <location>
        <begin position="157"/>
        <end position="233"/>
    </location>
</feature>
<feature type="region of interest" description="Disordered" evidence="3">
    <location>
        <begin position="712"/>
        <end position="731"/>
    </location>
</feature>
<feature type="region of interest" description="Disordered" evidence="3">
    <location>
        <begin position="320"/>
        <end position="347"/>
    </location>
</feature>
<dbReference type="FunFam" id="2.30.29.30:FF:000286">
    <property type="entry name" value="PH-protein kinase domain containing protein"/>
    <property type="match status" value="1"/>
</dbReference>
<gene>
    <name evidence="8" type="primary">LOC113215625</name>
</gene>
<keyword evidence="1" id="KW-0677">Repeat</keyword>
<protein>
    <submittedName>
        <fullName evidence="8">Uncharacterized protein CG43867 isoform X1</fullName>
    </submittedName>
</protein>
<feature type="compositionally biased region" description="Low complexity" evidence="3">
    <location>
        <begin position="199"/>
        <end position="213"/>
    </location>
</feature>
<dbReference type="RefSeq" id="XP_052123009.1">
    <property type="nucleotide sequence ID" value="XM_052267049.1"/>
</dbReference>
<dbReference type="Pfam" id="PF00373">
    <property type="entry name" value="FERM_M"/>
    <property type="match status" value="1"/>
</dbReference>
<dbReference type="CDD" id="cd14473">
    <property type="entry name" value="FERM_B-lobe"/>
    <property type="match status" value="1"/>
</dbReference>
<evidence type="ECO:0000259" key="4">
    <source>
        <dbReference type="PROSITE" id="PS50003"/>
    </source>
</evidence>
<keyword evidence="7" id="KW-1185">Reference proteome</keyword>
<feature type="region of interest" description="Disordered" evidence="3">
    <location>
        <begin position="934"/>
        <end position="978"/>
    </location>
</feature>
<feature type="compositionally biased region" description="Acidic residues" evidence="3">
    <location>
        <begin position="719"/>
        <end position="728"/>
    </location>
</feature>
<feature type="domain" description="MyTH4" evidence="6">
    <location>
        <begin position="800"/>
        <end position="1083"/>
    </location>
</feature>
<reference evidence="8" key="1">
    <citation type="submission" date="2025-08" db="UniProtKB">
        <authorList>
            <consortium name="RefSeq"/>
        </authorList>
    </citation>
    <scope>IDENTIFICATION</scope>
    <source>
        <tissue evidence="8">Whole organism</tissue>
    </source>
</reference>
<dbReference type="PROSITE" id="PS51016">
    <property type="entry name" value="MYTH4"/>
    <property type="match status" value="1"/>
</dbReference>